<feature type="compositionally biased region" description="Polar residues" evidence="1">
    <location>
        <begin position="318"/>
        <end position="329"/>
    </location>
</feature>
<evidence type="ECO:0000256" key="1">
    <source>
        <dbReference type="SAM" id="MobiDB-lite"/>
    </source>
</evidence>
<feature type="region of interest" description="Disordered" evidence="1">
    <location>
        <begin position="306"/>
        <end position="344"/>
    </location>
</feature>
<protein>
    <submittedName>
        <fullName evidence="2">Uncharacterized protein</fullName>
    </submittedName>
</protein>
<name>E3KBD1_PUCGT</name>
<dbReference type="RefSeq" id="XP_003326063.2">
    <property type="nucleotide sequence ID" value="XM_003326015.2"/>
</dbReference>
<feature type="region of interest" description="Disordered" evidence="1">
    <location>
        <begin position="362"/>
        <end position="381"/>
    </location>
</feature>
<evidence type="ECO:0000313" key="2">
    <source>
        <dbReference type="EMBL" id="EFP81644.2"/>
    </source>
</evidence>
<dbReference type="Proteomes" id="UP000008783">
    <property type="component" value="Unassembled WGS sequence"/>
</dbReference>
<dbReference type="EMBL" id="DS178279">
    <property type="protein sequence ID" value="EFP81644.2"/>
    <property type="molecule type" value="Genomic_DNA"/>
</dbReference>
<organism evidence="2 3">
    <name type="scientific">Puccinia graminis f. sp. tritici (strain CRL 75-36-700-3 / race SCCL)</name>
    <name type="common">Black stem rust fungus</name>
    <dbReference type="NCBI Taxonomy" id="418459"/>
    <lineage>
        <taxon>Eukaryota</taxon>
        <taxon>Fungi</taxon>
        <taxon>Dikarya</taxon>
        <taxon>Basidiomycota</taxon>
        <taxon>Pucciniomycotina</taxon>
        <taxon>Pucciniomycetes</taxon>
        <taxon>Pucciniales</taxon>
        <taxon>Pucciniaceae</taxon>
        <taxon>Puccinia</taxon>
    </lineage>
</organism>
<keyword evidence="3" id="KW-1185">Reference proteome</keyword>
<dbReference type="InParanoid" id="E3KBD1"/>
<dbReference type="HOGENOM" id="CLU_044116_0_0_1"/>
<reference key="1">
    <citation type="submission" date="2007-01" db="EMBL/GenBank/DDBJ databases">
        <title>The Genome Sequence of Puccinia graminis f. sp. tritici Strain CRL 75-36-700-3.</title>
        <authorList>
            <consortium name="The Broad Institute Genome Sequencing Platform"/>
            <person name="Birren B."/>
            <person name="Lander E."/>
            <person name="Galagan J."/>
            <person name="Nusbaum C."/>
            <person name="Devon K."/>
            <person name="Cuomo C."/>
            <person name="Jaffe D."/>
            <person name="Butler J."/>
            <person name="Alvarez P."/>
            <person name="Gnerre S."/>
            <person name="Grabherr M."/>
            <person name="Mauceli E."/>
            <person name="Brockman W."/>
            <person name="Young S."/>
            <person name="LaButti K."/>
            <person name="Sykes S."/>
            <person name="DeCaprio D."/>
            <person name="Crawford M."/>
            <person name="Koehrsen M."/>
            <person name="Engels R."/>
            <person name="Montgomery P."/>
            <person name="Pearson M."/>
            <person name="Howarth C."/>
            <person name="Larson L."/>
            <person name="White J."/>
            <person name="Zeng Q."/>
            <person name="Kodira C."/>
            <person name="Yandava C."/>
            <person name="Alvarado L."/>
            <person name="O'Leary S."/>
            <person name="Szabo L."/>
            <person name="Dean R."/>
            <person name="Schein J."/>
        </authorList>
    </citation>
    <scope>NUCLEOTIDE SEQUENCE</scope>
    <source>
        <strain>CRL 75-36-700-3</strain>
    </source>
</reference>
<dbReference type="GeneID" id="10533187"/>
<reference evidence="3" key="2">
    <citation type="journal article" date="2011" name="Proc. Natl. Acad. Sci. U.S.A.">
        <title>Obligate biotrophy features unraveled by the genomic analysis of rust fungi.</title>
        <authorList>
            <person name="Duplessis S."/>
            <person name="Cuomo C.A."/>
            <person name="Lin Y.-C."/>
            <person name="Aerts A."/>
            <person name="Tisserant E."/>
            <person name="Veneault-Fourrey C."/>
            <person name="Joly D.L."/>
            <person name="Hacquard S."/>
            <person name="Amselem J."/>
            <person name="Cantarel B.L."/>
            <person name="Chiu R."/>
            <person name="Coutinho P.M."/>
            <person name="Feau N."/>
            <person name="Field M."/>
            <person name="Frey P."/>
            <person name="Gelhaye E."/>
            <person name="Goldberg J."/>
            <person name="Grabherr M.G."/>
            <person name="Kodira C.D."/>
            <person name="Kohler A."/>
            <person name="Kuees U."/>
            <person name="Lindquist E.A."/>
            <person name="Lucas S.M."/>
            <person name="Mago R."/>
            <person name="Mauceli E."/>
            <person name="Morin E."/>
            <person name="Murat C."/>
            <person name="Pangilinan J.L."/>
            <person name="Park R."/>
            <person name="Pearson M."/>
            <person name="Quesneville H."/>
            <person name="Rouhier N."/>
            <person name="Sakthikumar S."/>
            <person name="Salamov A.A."/>
            <person name="Schmutz J."/>
            <person name="Selles B."/>
            <person name="Shapiro H."/>
            <person name="Tanguay P."/>
            <person name="Tuskan G.A."/>
            <person name="Henrissat B."/>
            <person name="Van de Peer Y."/>
            <person name="Rouze P."/>
            <person name="Ellis J.G."/>
            <person name="Dodds P.N."/>
            <person name="Schein J.E."/>
            <person name="Zhong S."/>
            <person name="Hamelin R.C."/>
            <person name="Grigoriev I.V."/>
            <person name="Szabo L.J."/>
            <person name="Martin F."/>
        </authorList>
    </citation>
    <scope>NUCLEOTIDE SEQUENCE [LARGE SCALE GENOMIC DNA]</scope>
    <source>
        <strain evidence="3">CRL 75-36-700-3 / race SCCL</strain>
    </source>
</reference>
<dbReference type="KEGG" id="pgr:PGTG_07893"/>
<feature type="compositionally biased region" description="Low complexity" evidence="1">
    <location>
        <begin position="40"/>
        <end position="50"/>
    </location>
</feature>
<dbReference type="VEuPathDB" id="FungiDB:PGTG_07893"/>
<gene>
    <name evidence="2" type="ORF">PGTG_07893</name>
</gene>
<proteinExistence type="predicted"/>
<feature type="region of interest" description="Disordered" evidence="1">
    <location>
        <begin position="35"/>
        <end position="57"/>
    </location>
</feature>
<dbReference type="AlphaFoldDB" id="E3KBD1"/>
<sequence>MVLPSISCPIDLISLRPPSLLRRVVATHVKSHFRQPLRHSTSSSAGSIMSAQPTNNASRVLCEETQSPQRDRHSKSLMLKIPRSAAIRLDYILYIESAKHRELSMRGELSPVKWEKIVPHPRPPPFQANIVSFTWPRFQTEAIIHVADHSLDLRAFLMKNHEDGTLIWMGVIKDHPDYGVGVTIDGPMVFLNFSNAAYDAFPASVTVKITMDNPSRKAYEEAMRAHFEHHRRLSEAIKNIKAHATPTGPTTYTVVHPFNAQQLMEFESSHLNEWAEAIVQNVAGVCPRMPPSNNNFVWIDGRKRGAHNASASDAPPSKRNTGPDFTTPPNRLAPGMSGAAAVSDNGDLDNIEVIPISSGNTTHTQVTTTVHPTPPQGTTTVHPTPPAAANAPLPPASPELEGHHMETYLHVAHIPKADKLTRARLLSNGIVHWSFFQSSSEAELIGIGFPIGIARLLIEGAEQLARYDHNMNVYAGGMSPSPSPEV</sequence>
<accession>E3KBD1</accession>
<evidence type="ECO:0000313" key="3">
    <source>
        <dbReference type="Proteomes" id="UP000008783"/>
    </source>
</evidence>